<dbReference type="RefSeq" id="XP_060288240.1">
    <property type="nucleotide sequence ID" value="XM_060425847.1"/>
</dbReference>
<protein>
    <submittedName>
        <fullName evidence="1">Uncharacterized protein</fullName>
    </submittedName>
</protein>
<accession>A0AAJ0CB39</accession>
<dbReference type="GeneID" id="85309034"/>
<dbReference type="AlphaFoldDB" id="A0AAJ0CB39"/>
<sequence>MLSGLLRRWHRVLGLSRQSPPSWYRDRLREELRERREATGFWPKLSETSDVFFSISRARHDGFPVCHLPPFSASRHGHVYAYMLAKFSMRWAFYRTAAWLCRSPGYASVREVVNPAKDGKLDEVAARHGINQAEFARLRAEERSARNRGTKDYWQTIESNMYERLVHTRGSACLHAEITSLVGYPVTVGTTQ</sequence>
<comment type="caution">
    <text evidence="1">The sequence shown here is derived from an EMBL/GenBank/DDBJ whole genome shotgun (WGS) entry which is preliminary data.</text>
</comment>
<proteinExistence type="predicted"/>
<dbReference type="Proteomes" id="UP001244011">
    <property type="component" value="Unassembled WGS sequence"/>
</dbReference>
<name>A0AAJ0CB39_9PEZI</name>
<keyword evidence="2" id="KW-1185">Reference proteome</keyword>
<dbReference type="EMBL" id="MU838998">
    <property type="protein sequence ID" value="KAK1772027.1"/>
    <property type="molecule type" value="Genomic_DNA"/>
</dbReference>
<reference evidence="1" key="1">
    <citation type="submission" date="2023-06" db="EMBL/GenBank/DDBJ databases">
        <title>Genome-scale phylogeny and comparative genomics of the fungal order Sordariales.</title>
        <authorList>
            <consortium name="Lawrence Berkeley National Laboratory"/>
            <person name="Hensen N."/>
            <person name="Bonometti L."/>
            <person name="Westerberg I."/>
            <person name="Brannstrom I.O."/>
            <person name="Guillou S."/>
            <person name="Cros-Aarteil S."/>
            <person name="Calhoun S."/>
            <person name="Haridas S."/>
            <person name="Kuo A."/>
            <person name="Mondo S."/>
            <person name="Pangilinan J."/>
            <person name="Riley R."/>
            <person name="Labutti K."/>
            <person name="Andreopoulos B."/>
            <person name="Lipzen A."/>
            <person name="Chen C."/>
            <person name="Yanf M."/>
            <person name="Daum C."/>
            <person name="Ng V."/>
            <person name="Clum A."/>
            <person name="Steindorff A."/>
            <person name="Ohm R."/>
            <person name="Martin F."/>
            <person name="Silar P."/>
            <person name="Natvig D."/>
            <person name="Lalanne C."/>
            <person name="Gautier V."/>
            <person name="Ament-Velasquez S.L."/>
            <person name="Kruys A."/>
            <person name="Hutchinson M.I."/>
            <person name="Powell A.J."/>
            <person name="Barry K."/>
            <person name="Miller A.N."/>
            <person name="Grigoriev I.V."/>
            <person name="Debuchy R."/>
            <person name="Gladieux P."/>
            <person name="Thoren M.H."/>
            <person name="Johannesson H."/>
        </authorList>
    </citation>
    <scope>NUCLEOTIDE SEQUENCE</scope>
    <source>
        <strain evidence="1">8032-3</strain>
    </source>
</reference>
<evidence type="ECO:0000313" key="1">
    <source>
        <dbReference type="EMBL" id="KAK1772027.1"/>
    </source>
</evidence>
<gene>
    <name evidence="1" type="ORF">QBC33DRAFT_511505</name>
</gene>
<evidence type="ECO:0000313" key="2">
    <source>
        <dbReference type="Proteomes" id="UP001244011"/>
    </source>
</evidence>
<organism evidence="1 2">
    <name type="scientific">Phialemonium atrogriseum</name>
    <dbReference type="NCBI Taxonomy" id="1093897"/>
    <lineage>
        <taxon>Eukaryota</taxon>
        <taxon>Fungi</taxon>
        <taxon>Dikarya</taxon>
        <taxon>Ascomycota</taxon>
        <taxon>Pezizomycotina</taxon>
        <taxon>Sordariomycetes</taxon>
        <taxon>Sordariomycetidae</taxon>
        <taxon>Cephalothecales</taxon>
        <taxon>Cephalothecaceae</taxon>
        <taxon>Phialemonium</taxon>
    </lineage>
</organism>